<dbReference type="PANTHER" id="PTHR31901">
    <property type="entry name" value="GH3 DOMAIN-CONTAINING PROTEIN"/>
    <property type="match status" value="1"/>
</dbReference>
<feature type="region of interest" description="Disordered" evidence="6">
    <location>
        <begin position="90"/>
        <end position="138"/>
    </location>
</feature>
<feature type="repeat" description="PPR" evidence="5">
    <location>
        <begin position="398"/>
        <end position="432"/>
    </location>
</feature>
<feature type="repeat" description="PPR" evidence="5">
    <location>
        <begin position="507"/>
        <end position="541"/>
    </location>
</feature>
<dbReference type="InterPro" id="IPR002885">
    <property type="entry name" value="PPR_rpt"/>
</dbReference>
<evidence type="ECO:0000256" key="3">
    <source>
        <dbReference type="ARBA" id="ARBA00022737"/>
    </source>
</evidence>
<feature type="repeat" description="PPR" evidence="5">
    <location>
        <begin position="577"/>
        <end position="611"/>
    </location>
</feature>
<comment type="caution">
    <text evidence="9">The sequence shown here is derived from an EMBL/GenBank/DDBJ whole genome shotgun (WGS) entry which is preliminary data.</text>
</comment>
<dbReference type="EMBL" id="BQKI01000080">
    <property type="protein sequence ID" value="GJN28376.1"/>
    <property type="molecule type" value="Genomic_DNA"/>
</dbReference>
<evidence type="ECO:0000256" key="1">
    <source>
        <dbReference type="ARBA" id="ARBA00008068"/>
    </source>
</evidence>
<feature type="domain" description="GH3 C-terminal" evidence="8">
    <location>
        <begin position="1246"/>
        <end position="1373"/>
    </location>
</feature>
<dbReference type="InterPro" id="IPR055377">
    <property type="entry name" value="GH3_M"/>
</dbReference>
<feature type="domain" description="GH3 middle" evidence="7">
    <location>
        <begin position="1153"/>
        <end position="1230"/>
    </location>
</feature>
<dbReference type="NCBIfam" id="TIGR00756">
    <property type="entry name" value="PPR"/>
    <property type="match status" value="7"/>
</dbReference>
<dbReference type="InterPro" id="IPR011990">
    <property type="entry name" value="TPR-like_helical_dom_sf"/>
</dbReference>
<dbReference type="InterPro" id="IPR004993">
    <property type="entry name" value="GH3"/>
</dbReference>
<feature type="repeat" description="PPR" evidence="5">
    <location>
        <begin position="328"/>
        <end position="362"/>
    </location>
</feature>
<keyword evidence="10" id="KW-1185">Reference proteome</keyword>
<feature type="repeat" description="PPR" evidence="5">
    <location>
        <begin position="472"/>
        <end position="506"/>
    </location>
</feature>
<comment type="similarity">
    <text evidence="1">Belongs to the IAA-amido conjugating enzyme family.</text>
</comment>
<reference evidence="9" key="1">
    <citation type="journal article" date="2018" name="DNA Res.">
        <title>Multiple hybrid de novo genome assembly of finger millet, an orphan allotetraploid crop.</title>
        <authorList>
            <person name="Hatakeyama M."/>
            <person name="Aluri S."/>
            <person name="Balachadran M.T."/>
            <person name="Sivarajan S.R."/>
            <person name="Patrignani A."/>
            <person name="Gruter S."/>
            <person name="Poveda L."/>
            <person name="Shimizu-Inatsugi R."/>
            <person name="Baeten J."/>
            <person name="Francoijs K.J."/>
            <person name="Nataraja K.N."/>
            <person name="Reddy Y.A.N."/>
            <person name="Phadnis S."/>
            <person name="Ravikumar R.L."/>
            <person name="Schlapbach R."/>
            <person name="Sreeman S.M."/>
            <person name="Shimizu K.K."/>
        </authorList>
    </citation>
    <scope>NUCLEOTIDE SEQUENCE</scope>
</reference>
<name>A0AAV5F0L6_ELECO</name>
<dbReference type="Pfam" id="PF23572">
    <property type="entry name" value="GH3_C"/>
    <property type="match status" value="1"/>
</dbReference>
<dbReference type="Gene3D" id="1.25.40.10">
    <property type="entry name" value="Tetratricopeptide repeat domain"/>
    <property type="match status" value="5"/>
</dbReference>
<keyword evidence="3" id="KW-0677">Repeat</keyword>
<dbReference type="PANTHER" id="PTHR31901:SF60">
    <property type="match status" value="1"/>
</dbReference>
<feature type="repeat" description="PPR" evidence="5">
    <location>
        <begin position="705"/>
        <end position="739"/>
    </location>
</feature>
<keyword evidence="2" id="KW-0436">Ligase</keyword>
<reference evidence="9" key="2">
    <citation type="submission" date="2021-12" db="EMBL/GenBank/DDBJ databases">
        <title>Resequencing data analysis of finger millet.</title>
        <authorList>
            <person name="Hatakeyama M."/>
            <person name="Aluri S."/>
            <person name="Balachadran M.T."/>
            <person name="Sivarajan S.R."/>
            <person name="Poveda L."/>
            <person name="Shimizu-Inatsugi R."/>
            <person name="Schlapbach R."/>
            <person name="Sreeman S.M."/>
            <person name="Shimizu K.K."/>
        </authorList>
    </citation>
    <scope>NUCLEOTIDE SEQUENCE</scope>
</reference>
<organism evidence="9 10">
    <name type="scientific">Eleusine coracana subsp. coracana</name>
    <dbReference type="NCBI Taxonomy" id="191504"/>
    <lineage>
        <taxon>Eukaryota</taxon>
        <taxon>Viridiplantae</taxon>
        <taxon>Streptophyta</taxon>
        <taxon>Embryophyta</taxon>
        <taxon>Tracheophyta</taxon>
        <taxon>Spermatophyta</taxon>
        <taxon>Magnoliopsida</taxon>
        <taxon>Liliopsida</taxon>
        <taxon>Poales</taxon>
        <taxon>Poaceae</taxon>
        <taxon>PACMAD clade</taxon>
        <taxon>Chloridoideae</taxon>
        <taxon>Cynodonteae</taxon>
        <taxon>Eleusininae</taxon>
        <taxon>Eleusine</taxon>
    </lineage>
</organism>
<evidence type="ECO:0000259" key="8">
    <source>
        <dbReference type="Pfam" id="PF23572"/>
    </source>
</evidence>
<evidence type="ECO:0000256" key="2">
    <source>
        <dbReference type="ARBA" id="ARBA00022598"/>
    </source>
</evidence>
<feature type="repeat" description="PPR" evidence="5">
    <location>
        <begin position="542"/>
        <end position="576"/>
    </location>
</feature>
<dbReference type="Pfam" id="PF01535">
    <property type="entry name" value="PPR"/>
    <property type="match status" value="2"/>
</dbReference>
<feature type="repeat" description="PPR" evidence="5">
    <location>
        <begin position="363"/>
        <end position="397"/>
    </location>
</feature>
<evidence type="ECO:0000256" key="5">
    <source>
        <dbReference type="PROSITE-ProRule" id="PRU00708"/>
    </source>
</evidence>
<dbReference type="GO" id="GO:0016881">
    <property type="term" value="F:acid-amino acid ligase activity"/>
    <property type="evidence" value="ECO:0007669"/>
    <property type="project" value="TreeGrafter"/>
</dbReference>
<evidence type="ECO:0000313" key="9">
    <source>
        <dbReference type="EMBL" id="GJN28376.1"/>
    </source>
</evidence>
<dbReference type="PROSITE" id="PS00175">
    <property type="entry name" value="PG_MUTASE"/>
    <property type="match status" value="1"/>
</dbReference>
<evidence type="ECO:0000256" key="6">
    <source>
        <dbReference type="SAM" id="MobiDB-lite"/>
    </source>
</evidence>
<dbReference type="InterPro" id="IPR001345">
    <property type="entry name" value="PG/BPGM_mutase_AS"/>
</dbReference>
<keyword evidence="4" id="KW-0809">Transit peptide</keyword>
<dbReference type="Proteomes" id="UP001054889">
    <property type="component" value="Unassembled WGS sequence"/>
</dbReference>
<accession>A0AAV5F0L6</accession>
<dbReference type="GO" id="GO:0005737">
    <property type="term" value="C:cytoplasm"/>
    <property type="evidence" value="ECO:0007669"/>
    <property type="project" value="TreeGrafter"/>
</dbReference>
<dbReference type="Pfam" id="PF23571">
    <property type="entry name" value="GH3_M"/>
    <property type="match status" value="1"/>
</dbReference>
<dbReference type="Pfam" id="PF13041">
    <property type="entry name" value="PPR_2"/>
    <property type="match status" value="5"/>
</dbReference>
<dbReference type="Pfam" id="PF03321">
    <property type="entry name" value="GH3"/>
    <property type="match status" value="1"/>
</dbReference>
<dbReference type="InterPro" id="IPR055378">
    <property type="entry name" value="GH3_C"/>
</dbReference>
<sequence length="1400" mass="154426">MSTAASSQFDNFAEVVVVRHGETSGNASRIIQGGGESLDQLSERCVLYLNTIAEKHKAACLGCLSGAASLARRFASTFLRRATAAAFDVKGSCPASPRSRAATAATRSRRRSPPPSQSRSSTSSPPAPPARPGPALLPSPLSDARLAAAVSSLADPDLALALLAWSQTHHHDSPLRGPAATPLAHTSLLRLLARARRFDVAESMLQSMSSLAADGAEAAAPTRACLGELAAAYADTGMDGKAEEMCQRARELYGTLPKPADRNRLLRLLVQLRRWEDAQKLYDEMLAEEGGADNYNTYAMVRGMCLEGRVEEGMKLIDTRWGAGCIPHVVFYNVLIDGYCQRGEIGRGLLLLGDMQTKGFLPSMVTYGVIINWLGSKGDLEKIGSLLGEMKVRGLSPNVQIYNTVIDAMCKRQSASQAMVVLKQIFASSSDPDVVTFNTLISAFCRERSCSGEVVVASDFLMDMMEREQTSDVIIFEALIHGLVVSGRVTEALSVRDKMIERQVIPDVNIYNVLISGLCKKQMLPAAKNLLAEMLEHNIQPDKYVYTTLIDGFIRNENLMDAERIFKFMEKKGVCPDIVVCNAMIKGYCQFGMMNEAILLMSSMREVGCIPDEFTYATLIDGYSKQVLIGGLFKKDKVSKAAAYFEHMLLNHCSPNDITSNYLVNGLTNSWTWINSNCSSNVKLHDKNALLDVFKELVSDGWDLRISAYSAIIFSLCRNNMLGKALNLKDKMASKGYLPDPITFLSLLYGFCFVRKPRSWGNILPNEFQKGEFMTIFSAYIKPMAGRSDNKTTIDASTWRPTISSSVKGTDDAEKLGFIEEITRNVGAVQERVLSEILGRNGESEYLKECGLAGATDRASFRAKVPMVTYKDLEPYIRRIADGDRSPILTGPGYPVSEFFTSSGTSGGERKLLPCVEDETDRRQLLHNLLMSVMKQHVPGHDTGSDLFFLFVQPERKMAGGLPARTALTSVIKSQHLKSSSSRTNTSRVAAAILCEDTFQSMYAQMLYGLCQRQNISCVGAVFAAGLLRAMRFLQLNWEQLAADVETGVLSARVTDKSVREAVMSGILLRPDPDLAQFIRDECSTGDWAGIVKRMWPNTKYLSTVITGSMAQYIPSLNYFGGGLPIVSTLYASSECTYGINLRPMCDPGEVSYTFIPFMGYFEFLPVDDYSSNNNDASHQQLVDLARLEMGREYEVVVTTYAGLNRYRVGDVLRVTGFHNSAPRLLFVRRKNVVLSVDSDKTDEAELQRAVERASTLLLRLHGSAAVVEYTSRACANSIPGHYIVYWELMLSKEEAPVMTMSLLGGDVLDRCCLEMEEALSSVYRRKRVVENAIAPLEIRVVQSGTFEELMDYAVSRGTSMSQYKVPRCVTESPHIIELLDSRVVSSHFSPMLPRWAPAD</sequence>
<gene>
    <name evidence="9" type="primary">gb16489</name>
    <name evidence="9" type="ORF">PR202_gb16489</name>
</gene>
<feature type="compositionally biased region" description="Pro residues" evidence="6">
    <location>
        <begin position="125"/>
        <end position="137"/>
    </location>
</feature>
<dbReference type="PROSITE" id="PS51375">
    <property type="entry name" value="PPR"/>
    <property type="match status" value="8"/>
</dbReference>
<evidence type="ECO:0000256" key="4">
    <source>
        <dbReference type="ARBA" id="ARBA00022946"/>
    </source>
</evidence>
<proteinExistence type="inferred from homology"/>
<evidence type="ECO:0000259" key="7">
    <source>
        <dbReference type="Pfam" id="PF23571"/>
    </source>
</evidence>
<evidence type="ECO:0000313" key="10">
    <source>
        <dbReference type="Proteomes" id="UP001054889"/>
    </source>
</evidence>
<feature type="compositionally biased region" description="Low complexity" evidence="6">
    <location>
        <begin position="94"/>
        <end position="106"/>
    </location>
</feature>
<protein>
    <submittedName>
        <fullName evidence="9">Uncharacterized protein</fullName>
    </submittedName>
</protein>